<sequence length="188" mass="20944">MRWARRLLIAVCVVLVVLPVLLGVSGYLLFTKGHMDPVTRADAIVVLGGEHDGREAYGVDLAKRGYADTVLLSNPYWSGDKVMKKACAASTPEVEVVCFKPQPGTTRGEAVFTQQMAERFGWDHVIVISWRYHLLRARFVFSECFTGKVTMTGVPRAYDFSLAKWESVYAYQVVGFVKAAVVGCDRFL</sequence>
<dbReference type="CDD" id="cd06259">
    <property type="entry name" value="YdcF-like"/>
    <property type="match status" value="1"/>
</dbReference>
<dbReference type="Pfam" id="PF02698">
    <property type="entry name" value="DUF218"/>
    <property type="match status" value="1"/>
</dbReference>
<evidence type="ECO:0000259" key="1">
    <source>
        <dbReference type="Pfam" id="PF02698"/>
    </source>
</evidence>
<dbReference type="EMBL" id="QJSP01000002">
    <property type="protein sequence ID" value="PYE20187.1"/>
    <property type="molecule type" value="Genomic_DNA"/>
</dbReference>
<evidence type="ECO:0000313" key="2">
    <source>
        <dbReference type="EMBL" id="PYE20187.1"/>
    </source>
</evidence>
<keyword evidence="3" id="KW-1185">Reference proteome</keyword>
<protein>
    <submittedName>
        <fullName evidence="2">Uncharacterized SAM-binding protein YcdF (DUF218 family)</fullName>
    </submittedName>
</protein>
<proteinExistence type="predicted"/>
<dbReference type="AlphaFoldDB" id="A0A318S128"/>
<organism evidence="2 3">
    <name type="scientific">Williamsia limnetica</name>
    <dbReference type="NCBI Taxonomy" id="882452"/>
    <lineage>
        <taxon>Bacteria</taxon>
        <taxon>Bacillati</taxon>
        <taxon>Actinomycetota</taxon>
        <taxon>Actinomycetes</taxon>
        <taxon>Mycobacteriales</taxon>
        <taxon>Nocardiaceae</taxon>
        <taxon>Williamsia</taxon>
    </lineage>
</organism>
<accession>A0A318S128</accession>
<dbReference type="OrthoDB" id="4772924at2"/>
<comment type="caution">
    <text evidence="2">The sequence shown here is derived from an EMBL/GenBank/DDBJ whole genome shotgun (WGS) entry which is preliminary data.</text>
</comment>
<dbReference type="RefSeq" id="WP_110468180.1">
    <property type="nucleotide sequence ID" value="NZ_QJSP01000002.1"/>
</dbReference>
<evidence type="ECO:0000313" key="3">
    <source>
        <dbReference type="Proteomes" id="UP000247591"/>
    </source>
</evidence>
<gene>
    <name evidence="2" type="ORF">DFR67_102325</name>
</gene>
<dbReference type="InterPro" id="IPR003848">
    <property type="entry name" value="DUF218"/>
</dbReference>
<feature type="domain" description="DUF218" evidence="1">
    <location>
        <begin position="42"/>
        <end position="147"/>
    </location>
</feature>
<reference evidence="2 3" key="1">
    <citation type="submission" date="2018-06" db="EMBL/GenBank/DDBJ databases">
        <title>Genomic Encyclopedia of Type Strains, Phase IV (KMG-IV): sequencing the most valuable type-strain genomes for metagenomic binning, comparative biology and taxonomic classification.</title>
        <authorList>
            <person name="Goeker M."/>
        </authorList>
    </citation>
    <scope>NUCLEOTIDE SEQUENCE [LARGE SCALE GENOMIC DNA]</scope>
    <source>
        <strain evidence="2 3">DSM 45521</strain>
    </source>
</reference>
<dbReference type="Proteomes" id="UP000247591">
    <property type="component" value="Unassembled WGS sequence"/>
</dbReference>
<name>A0A318S128_WILLI</name>